<keyword evidence="1" id="KW-0472">Membrane</keyword>
<keyword evidence="3" id="KW-1185">Reference proteome</keyword>
<reference evidence="2 3" key="1">
    <citation type="submission" date="2019-12" db="EMBL/GenBank/DDBJ databases">
        <title>A genome sequence resource for the geographically widespread anthracnose pathogen Colletotrichum asianum.</title>
        <authorList>
            <person name="Meng Y."/>
        </authorList>
    </citation>
    <scope>NUCLEOTIDE SEQUENCE [LARGE SCALE GENOMIC DNA]</scope>
    <source>
        <strain evidence="2 3">ICMP 18580</strain>
    </source>
</reference>
<dbReference type="AlphaFoldDB" id="A0A8H3ZSF4"/>
<organism evidence="2 3">
    <name type="scientific">Colletotrichum asianum</name>
    <dbReference type="NCBI Taxonomy" id="702518"/>
    <lineage>
        <taxon>Eukaryota</taxon>
        <taxon>Fungi</taxon>
        <taxon>Dikarya</taxon>
        <taxon>Ascomycota</taxon>
        <taxon>Pezizomycotina</taxon>
        <taxon>Sordariomycetes</taxon>
        <taxon>Hypocreomycetidae</taxon>
        <taxon>Glomerellales</taxon>
        <taxon>Glomerellaceae</taxon>
        <taxon>Colletotrichum</taxon>
        <taxon>Colletotrichum gloeosporioides species complex</taxon>
    </lineage>
</organism>
<protein>
    <submittedName>
        <fullName evidence="2">Uncharacterized protein</fullName>
    </submittedName>
</protein>
<sequence>MSPAFAARTAARMAVQRRQFSLLTNMRNVARQFEPHPFQRMPQTGVQAKPYYGAMLKRRAVTATMFFPLFTFVLGWPYLTKVALDGHI</sequence>
<keyword evidence="1" id="KW-1133">Transmembrane helix</keyword>
<evidence type="ECO:0000313" key="3">
    <source>
        <dbReference type="Proteomes" id="UP000434172"/>
    </source>
</evidence>
<proteinExistence type="predicted"/>
<feature type="transmembrane region" description="Helical" evidence="1">
    <location>
        <begin position="60"/>
        <end position="79"/>
    </location>
</feature>
<dbReference type="Proteomes" id="UP000434172">
    <property type="component" value="Unassembled WGS sequence"/>
</dbReference>
<dbReference type="EMBL" id="WOWK01000066">
    <property type="protein sequence ID" value="KAF0321940.1"/>
    <property type="molecule type" value="Genomic_DNA"/>
</dbReference>
<accession>A0A8H3ZSF4</accession>
<keyword evidence="1" id="KW-0812">Transmembrane</keyword>
<gene>
    <name evidence="2" type="ORF">GQ607_010873</name>
</gene>
<evidence type="ECO:0000313" key="2">
    <source>
        <dbReference type="EMBL" id="KAF0321940.1"/>
    </source>
</evidence>
<evidence type="ECO:0000256" key="1">
    <source>
        <dbReference type="SAM" id="Phobius"/>
    </source>
</evidence>
<name>A0A8H3ZSF4_9PEZI</name>
<comment type="caution">
    <text evidence="2">The sequence shown here is derived from an EMBL/GenBank/DDBJ whole genome shotgun (WGS) entry which is preliminary data.</text>
</comment>
<dbReference type="OrthoDB" id="4829316at2759"/>